<name>A0ABM9EYA1_9BACI</name>
<feature type="transmembrane region" description="Helical" evidence="1">
    <location>
        <begin position="88"/>
        <end position="110"/>
    </location>
</feature>
<keyword evidence="1" id="KW-1133">Transmembrane helix</keyword>
<accession>A0ABM9EYA1</accession>
<evidence type="ECO:0000313" key="3">
    <source>
        <dbReference type="Proteomes" id="UP000838308"/>
    </source>
</evidence>
<organism evidence="2 3">
    <name type="scientific">Neobacillus rhizosphaerae</name>
    <dbReference type="NCBI Taxonomy" id="2880965"/>
    <lineage>
        <taxon>Bacteria</taxon>
        <taxon>Bacillati</taxon>
        <taxon>Bacillota</taxon>
        <taxon>Bacilli</taxon>
        <taxon>Bacillales</taxon>
        <taxon>Bacillaceae</taxon>
        <taxon>Neobacillus</taxon>
    </lineage>
</organism>
<feature type="transmembrane region" description="Helical" evidence="1">
    <location>
        <begin position="131"/>
        <end position="153"/>
    </location>
</feature>
<proteinExistence type="predicted"/>
<keyword evidence="1" id="KW-0812">Transmembrane</keyword>
<comment type="caution">
    <text evidence="2">The sequence shown here is derived from an EMBL/GenBank/DDBJ whole genome shotgun (WGS) entry which is preliminary data.</text>
</comment>
<evidence type="ECO:0000313" key="2">
    <source>
        <dbReference type="EMBL" id="CAH2717650.1"/>
    </source>
</evidence>
<dbReference type="InterPro" id="IPR010540">
    <property type="entry name" value="CmpB_TMEM229"/>
</dbReference>
<reference evidence="2" key="1">
    <citation type="submission" date="2022-04" db="EMBL/GenBank/DDBJ databases">
        <authorList>
            <person name="Criscuolo A."/>
        </authorList>
    </citation>
    <scope>NUCLEOTIDE SEQUENCE</scope>
    <source>
        <strain evidence="2">CIP111895</strain>
    </source>
</reference>
<evidence type="ECO:0008006" key="4">
    <source>
        <dbReference type="Google" id="ProtNLM"/>
    </source>
</evidence>
<dbReference type="Pfam" id="PF06541">
    <property type="entry name" value="ABC_trans_CmpB"/>
    <property type="match status" value="1"/>
</dbReference>
<dbReference type="Proteomes" id="UP000838308">
    <property type="component" value="Unassembled WGS sequence"/>
</dbReference>
<feature type="transmembrane region" description="Helical" evidence="1">
    <location>
        <begin position="21"/>
        <end position="41"/>
    </location>
</feature>
<keyword evidence="1" id="KW-0472">Membrane</keyword>
<dbReference type="EMBL" id="CALBWS010000058">
    <property type="protein sequence ID" value="CAH2717650.1"/>
    <property type="molecule type" value="Genomic_DNA"/>
</dbReference>
<keyword evidence="3" id="KW-1185">Reference proteome</keyword>
<feature type="transmembrane region" description="Helical" evidence="1">
    <location>
        <begin position="165"/>
        <end position="185"/>
    </location>
</feature>
<evidence type="ECO:0000256" key="1">
    <source>
        <dbReference type="SAM" id="Phobius"/>
    </source>
</evidence>
<gene>
    <name evidence="2" type="ORF">BACCIP111895_04875</name>
</gene>
<feature type="transmembrane region" description="Helical" evidence="1">
    <location>
        <begin position="62"/>
        <end position="82"/>
    </location>
</feature>
<protein>
    <recommendedName>
        <fullName evidence="4">ABC transporter permease</fullName>
    </recommendedName>
</protein>
<sequence length="203" mass="23115">MEGGLAMIISLLNGMEVQIPGIFNVEGVAAILFYFTMYAFIGWLLENSYNFITKGTFFKANFLWGPFKPMYGIAPLLLVFLISPSTHWAVVVLLCFFIPTLVEYASGALLQKLFNRQWWDYSDAPMQLHGHICLPFSLCWVFLSMICLKWVHPAMVTMYGVIEPFWTWIGAAAGLYFLADFVLAIRKHATEDFVTEESTNPIQ</sequence>